<protein>
    <recommendedName>
        <fullName evidence="2">BrnT family toxin</fullName>
    </recommendedName>
</protein>
<accession>A0A445MYH3</accession>
<organism evidence="1">
    <name type="scientific">uncultured Desulfobacterium sp</name>
    <dbReference type="NCBI Taxonomy" id="201089"/>
    <lineage>
        <taxon>Bacteria</taxon>
        <taxon>Pseudomonadati</taxon>
        <taxon>Thermodesulfobacteriota</taxon>
        <taxon>Desulfobacteria</taxon>
        <taxon>Desulfobacterales</taxon>
        <taxon>Desulfobacteriaceae</taxon>
        <taxon>Desulfobacterium</taxon>
        <taxon>environmental samples</taxon>
    </lineage>
</organism>
<evidence type="ECO:0008006" key="2">
    <source>
        <dbReference type="Google" id="ProtNLM"/>
    </source>
</evidence>
<proteinExistence type="predicted"/>
<dbReference type="EMBL" id="OJIN01000153">
    <property type="protein sequence ID" value="SPD74515.1"/>
    <property type="molecule type" value="Genomic_DNA"/>
</dbReference>
<evidence type="ECO:0000313" key="1">
    <source>
        <dbReference type="EMBL" id="SPD74515.1"/>
    </source>
</evidence>
<sequence length="91" mass="10693">MEIKEFEWDDKNIEHIAVHNVSPDEVEDVAFDDDPWVKKGSKGTRYLLGHTIAGRYLFIVYVLKVKGLVRVITAMDMDDKIKRLYKKRKAR</sequence>
<dbReference type="InterPro" id="IPR038573">
    <property type="entry name" value="BrnT_sf"/>
</dbReference>
<gene>
    <name evidence="1" type="ORF">PITCH_A2360001</name>
</gene>
<name>A0A445MYH3_9BACT</name>
<reference evidence="1" key="1">
    <citation type="submission" date="2018-01" db="EMBL/GenBank/DDBJ databases">
        <authorList>
            <person name="Regsiter A."/>
            <person name="William W."/>
        </authorList>
    </citation>
    <scope>NUCLEOTIDE SEQUENCE</scope>
    <source>
        <strain evidence="1">TRIP AH-1</strain>
    </source>
</reference>
<dbReference type="Gene3D" id="3.10.450.530">
    <property type="entry name" value="Ribonuclease toxin, BrnT, of type II toxin-antitoxin system"/>
    <property type="match status" value="1"/>
</dbReference>
<dbReference type="AlphaFoldDB" id="A0A445MYH3"/>